<reference evidence="3 4" key="1">
    <citation type="submission" date="2018-08" db="EMBL/GenBank/DDBJ databases">
        <title>Jishengella sp. nov., isolated from a root of Azadirachta indica A. Juss. var. siamensis Valenton.</title>
        <authorList>
            <person name="Kuncharoen N."/>
            <person name="Tanasupawat S."/>
            <person name="Kudo T."/>
            <person name="Ohkuma M."/>
        </authorList>
    </citation>
    <scope>NUCLEOTIDE SEQUENCE [LARGE SCALE GENOMIC DNA]</scope>
    <source>
        <strain evidence="3 4">AZ1-13</strain>
    </source>
</reference>
<feature type="transmembrane region" description="Helical" evidence="2">
    <location>
        <begin position="139"/>
        <end position="160"/>
    </location>
</feature>
<dbReference type="AlphaFoldDB" id="A0A418MVP6"/>
<feature type="region of interest" description="Disordered" evidence="1">
    <location>
        <begin position="1"/>
        <end position="56"/>
    </location>
</feature>
<proteinExistence type="predicted"/>
<feature type="compositionally biased region" description="Basic residues" evidence="1">
    <location>
        <begin position="1"/>
        <end position="18"/>
    </location>
</feature>
<protein>
    <submittedName>
        <fullName evidence="3">DUF3592 domain-containing protein</fullName>
    </submittedName>
</protein>
<keyword evidence="4" id="KW-1185">Reference proteome</keyword>
<keyword evidence="2" id="KW-0812">Transmembrane</keyword>
<evidence type="ECO:0000313" key="4">
    <source>
        <dbReference type="Proteomes" id="UP000283832"/>
    </source>
</evidence>
<dbReference type="Proteomes" id="UP000283832">
    <property type="component" value="Unassembled WGS sequence"/>
</dbReference>
<sequence>MKCRTAGRRRCGVRSVRRSRTDDRGGVVRMMAPPAHSSAGQRRFGRRWSRDPARTAAARRGNTLHRRYSFLYLPGGFAVVAVSRCSGPRCFDETARELTPGPGRVVARGGQDGGVGWRDRRRRGRRNGSTPRRRWLPGYWLRHPMTGFVVLVAVAAMFVLSGAQSAYRTYRLDKYGAQAQATVREVHRLGRDSYVLVVFGTADGRDVVAAVTDYRWDPEPQVGDVTPVRYDPADPRHNVRDERAGGGYLDAVFDIVLGSVLGVGGGGLLWRSWSTWRENAEDWRTGHHFA</sequence>
<evidence type="ECO:0000256" key="2">
    <source>
        <dbReference type="SAM" id="Phobius"/>
    </source>
</evidence>
<evidence type="ECO:0000313" key="3">
    <source>
        <dbReference type="EMBL" id="RIV38856.1"/>
    </source>
</evidence>
<gene>
    <name evidence="3" type="ORF">D2L64_10480</name>
</gene>
<comment type="caution">
    <text evidence="3">The sequence shown here is derived from an EMBL/GenBank/DDBJ whole genome shotgun (WGS) entry which is preliminary data.</text>
</comment>
<feature type="region of interest" description="Disordered" evidence="1">
    <location>
        <begin position="101"/>
        <end position="130"/>
    </location>
</feature>
<accession>A0A418MVP6</accession>
<feature type="compositionally biased region" description="Basic residues" evidence="1">
    <location>
        <begin position="119"/>
        <end position="130"/>
    </location>
</feature>
<organism evidence="3 4">
    <name type="scientific">Micromonospora radicis</name>
    <dbReference type="NCBI Taxonomy" id="1894971"/>
    <lineage>
        <taxon>Bacteria</taxon>
        <taxon>Bacillati</taxon>
        <taxon>Actinomycetota</taxon>
        <taxon>Actinomycetes</taxon>
        <taxon>Micromonosporales</taxon>
        <taxon>Micromonosporaceae</taxon>
        <taxon>Micromonospora</taxon>
    </lineage>
</organism>
<feature type="transmembrane region" description="Helical" evidence="2">
    <location>
        <begin position="251"/>
        <end position="270"/>
    </location>
</feature>
<evidence type="ECO:0000256" key="1">
    <source>
        <dbReference type="SAM" id="MobiDB-lite"/>
    </source>
</evidence>
<name>A0A418MVP6_9ACTN</name>
<dbReference type="EMBL" id="QXEC01000008">
    <property type="protein sequence ID" value="RIV38856.1"/>
    <property type="molecule type" value="Genomic_DNA"/>
</dbReference>
<keyword evidence="2" id="KW-0472">Membrane</keyword>
<keyword evidence="2" id="KW-1133">Transmembrane helix</keyword>